<organism evidence="1">
    <name type="scientific">viral metagenome</name>
    <dbReference type="NCBI Taxonomy" id="1070528"/>
    <lineage>
        <taxon>unclassified sequences</taxon>
        <taxon>metagenomes</taxon>
        <taxon>organismal metagenomes</taxon>
    </lineage>
</organism>
<dbReference type="AlphaFoldDB" id="A0A6M3IHU7"/>
<name>A0A6M3IHU7_9ZZZZ</name>
<sequence>MRKILLILAGCLFVPLYCVIYAVAFTAYWLRGPDPDLPDLAEYPCFAPHPSVPRVCLNELHPVRRRDCGHCPVRAQRIARLNAPAHVSTGGY</sequence>
<protein>
    <submittedName>
        <fullName evidence="1">Uncharacterized protein</fullName>
    </submittedName>
</protein>
<proteinExistence type="predicted"/>
<evidence type="ECO:0000313" key="1">
    <source>
        <dbReference type="EMBL" id="QJA57106.1"/>
    </source>
</evidence>
<evidence type="ECO:0000313" key="2">
    <source>
        <dbReference type="EMBL" id="QJA68258.1"/>
    </source>
</evidence>
<reference evidence="1" key="1">
    <citation type="submission" date="2020-03" db="EMBL/GenBank/DDBJ databases">
        <title>The deep terrestrial virosphere.</title>
        <authorList>
            <person name="Holmfeldt K."/>
            <person name="Nilsson E."/>
            <person name="Simone D."/>
            <person name="Lopez-Fernandez M."/>
            <person name="Wu X."/>
            <person name="de Brujin I."/>
            <person name="Lundin D."/>
            <person name="Andersson A."/>
            <person name="Bertilsson S."/>
            <person name="Dopson M."/>
        </authorList>
    </citation>
    <scope>NUCLEOTIDE SEQUENCE</scope>
    <source>
        <strain evidence="2">MM415A07419</strain>
        <strain evidence="1">MM415B01715</strain>
    </source>
</reference>
<gene>
    <name evidence="2" type="ORF">MM415A07419_0005</name>
    <name evidence="1" type="ORF">MM415B01715_0018</name>
</gene>
<accession>A0A6M3IHU7</accession>
<dbReference type="EMBL" id="MT141601">
    <property type="protein sequence ID" value="QJA68258.1"/>
    <property type="molecule type" value="Genomic_DNA"/>
</dbReference>
<dbReference type="EMBL" id="MT141254">
    <property type="protein sequence ID" value="QJA57106.1"/>
    <property type="molecule type" value="Genomic_DNA"/>
</dbReference>